<feature type="compositionally biased region" description="Low complexity" evidence="1">
    <location>
        <begin position="52"/>
        <end position="63"/>
    </location>
</feature>
<name>A0A2S2PFM4_SCHGA</name>
<gene>
    <name evidence="2" type="ORF">g.137619</name>
</gene>
<sequence length="129" mass="13674">MQTYVCGRRRRGATAAIAAALCATCLLNAVRVLHGHPETVTAVPDVGGGGPQLLSSLQPPTTTAQHQPKSDDSANTELLKQVIRKIVISSRLHPAPNYLAVSQAIRSLALADSFFLQTKTAGRRCCVLS</sequence>
<dbReference type="EMBL" id="GGMR01015621">
    <property type="protein sequence ID" value="MBY28240.1"/>
    <property type="molecule type" value="Transcribed_RNA"/>
</dbReference>
<dbReference type="AlphaFoldDB" id="A0A2S2PFM4"/>
<accession>A0A2S2PFM4</accession>
<evidence type="ECO:0000313" key="2">
    <source>
        <dbReference type="EMBL" id="MBY28240.1"/>
    </source>
</evidence>
<reference evidence="2" key="1">
    <citation type="submission" date="2018-04" db="EMBL/GenBank/DDBJ databases">
        <title>Transcriptome of Schizaphis graminum biotype I.</title>
        <authorList>
            <person name="Scully E.D."/>
            <person name="Geib S.M."/>
            <person name="Palmer N.A."/>
            <person name="Koch K."/>
            <person name="Bradshaw J."/>
            <person name="Heng-Moss T."/>
            <person name="Sarath G."/>
        </authorList>
    </citation>
    <scope>NUCLEOTIDE SEQUENCE</scope>
</reference>
<organism evidence="2">
    <name type="scientific">Schizaphis graminum</name>
    <name type="common">Green bug aphid</name>
    <dbReference type="NCBI Taxonomy" id="13262"/>
    <lineage>
        <taxon>Eukaryota</taxon>
        <taxon>Metazoa</taxon>
        <taxon>Ecdysozoa</taxon>
        <taxon>Arthropoda</taxon>
        <taxon>Hexapoda</taxon>
        <taxon>Insecta</taxon>
        <taxon>Pterygota</taxon>
        <taxon>Neoptera</taxon>
        <taxon>Paraneoptera</taxon>
        <taxon>Hemiptera</taxon>
        <taxon>Sternorrhyncha</taxon>
        <taxon>Aphidomorpha</taxon>
        <taxon>Aphidoidea</taxon>
        <taxon>Aphididae</taxon>
        <taxon>Aphidini</taxon>
        <taxon>Schizaphis</taxon>
    </lineage>
</organism>
<evidence type="ECO:0000256" key="1">
    <source>
        <dbReference type="SAM" id="MobiDB-lite"/>
    </source>
</evidence>
<feature type="region of interest" description="Disordered" evidence="1">
    <location>
        <begin position="51"/>
        <end position="74"/>
    </location>
</feature>
<proteinExistence type="predicted"/>
<protein>
    <submittedName>
        <fullName evidence="2">Uncharacterized protein</fullName>
    </submittedName>
</protein>